<gene>
    <name evidence="2" type="ORF">LWI29_010807</name>
</gene>
<dbReference type="PANTHER" id="PTHR31896">
    <property type="entry name" value="FAMILY REGULATORY PROTEIN, PUTATIVE (AFU_ORTHOLOGUE AFUA_3G14730)-RELATED"/>
    <property type="match status" value="1"/>
</dbReference>
<dbReference type="InterPro" id="IPR023213">
    <property type="entry name" value="CAT-like_dom_sf"/>
</dbReference>
<dbReference type="GO" id="GO:0016740">
    <property type="term" value="F:transferase activity"/>
    <property type="evidence" value="ECO:0007669"/>
    <property type="project" value="UniProtKB-KW"/>
</dbReference>
<sequence>MASTIRIISTSTVCAAIHKEPHLKIHLTPWDLHGLLMDTIQRGLVFHKPKPEYDPHQVTLIQKLQKSLSRTLDFFFPLAGRLATIEHGDETVSFFVDCNNAGAEFVHAVADGVSVSDIIEQTYVPDHIVSSFFPLNGKSRNNEVTSKPLLTVQVTELVDGIFIGCTINHAVIDGTYFWHFFNSWSEFSRGFDSLSKPPVLERWFLTYTDSPIRIPFFKKEQLHGTFIPQPLKQRVFHFPAESIAKLKAKANAEIGTHKISSFQLFKHSCLIFGDPLFVINN</sequence>
<dbReference type="Gene3D" id="3.30.559.10">
    <property type="entry name" value="Chloramphenicol acetyltransferase-like domain"/>
    <property type="match status" value="2"/>
</dbReference>
<dbReference type="Proteomes" id="UP001168877">
    <property type="component" value="Unassembled WGS sequence"/>
</dbReference>
<organism evidence="2 3">
    <name type="scientific">Acer saccharum</name>
    <name type="common">Sugar maple</name>
    <dbReference type="NCBI Taxonomy" id="4024"/>
    <lineage>
        <taxon>Eukaryota</taxon>
        <taxon>Viridiplantae</taxon>
        <taxon>Streptophyta</taxon>
        <taxon>Embryophyta</taxon>
        <taxon>Tracheophyta</taxon>
        <taxon>Spermatophyta</taxon>
        <taxon>Magnoliopsida</taxon>
        <taxon>eudicotyledons</taxon>
        <taxon>Gunneridae</taxon>
        <taxon>Pentapetalae</taxon>
        <taxon>rosids</taxon>
        <taxon>malvids</taxon>
        <taxon>Sapindales</taxon>
        <taxon>Sapindaceae</taxon>
        <taxon>Hippocastanoideae</taxon>
        <taxon>Acereae</taxon>
        <taxon>Acer</taxon>
    </lineage>
</organism>
<evidence type="ECO:0000313" key="2">
    <source>
        <dbReference type="EMBL" id="KAK0603976.1"/>
    </source>
</evidence>
<dbReference type="Pfam" id="PF02458">
    <property type="entry name" value="Transferase"/>
    <property type="match status" value="1"/>
</dbReference>
<dbReference type="EMBL" id="JAUESC010000002">
    <property type="protein sequence ID" value="KAK0603976.1"/>
    <property type="molecule type" value="Genomic_DNA"/>
</dbReference>
<keyword evidence="3" id="KW-1185">Reference proteome</keyword>
<reference evidence="2" key="1">
    <citation type="journal article" date="2022" name="Plant J.">
        <title>Strategies of tolerance reflected in two North American maple genomes.</title>
        <authorList>
            <person name="McEvoy S.L."/>
            <person name="Sezen U.U."/>
            <person name="Trouern-Trend A."/>
            <person name="McMahon S.M."/>
            <person name="Schaberg P.G."/>
            <person name="Yang J."/>
            <person name="Wegrzyn J.L."/>
            <person name="Swenson N.G."/>
        </authorList>
    </citation>
    <scope>NUCLEOTIDE SEQUENCE</scope>
    <source>
        <strain evidence="2">NS2018</strain>
    </source>
</reference>
<dbReference type="AlphaFoldDB" id="A0AA39SSF6"/>
<dbReference type="InterPro" id="IPR051283">
    <property type="entry name" value="Sec_Metabolite_Acyltrans"/>
</dbReference>
<evidence type="ECO:0000313" key="3">
    <source>
        <dbReference type="Proteomes" id="UP001168877"/>
    </source>
</evidence>
<comment type="caution">
    <text evidence="2">The sequence shown here is derived from an EMBL/GenBank/DDBJ whole genome shotgun (WGS) entry which is preliminary data.</text>
</comment>
<evidence type="ECO:0008006" key="4">
    <source>
        <dbReference type="Google" id="ProtNLM"/>
    </source>
</evidence>
<keyword evidence="1" id="KW-0808">Transferase</keyword>
<accession>A0AA39SSF6</accession>
<protein>
    <recommendedName>
        <fullName evidence="4">HXXXD-type acyl-transferase family protein</fullName>
    </recommendedName>
</protein>
<proteinExistence type="predicted"/>
<reference evidence="2" key="2">
    <citation type="submission" date="2023-06" db="EMBL/GenBank/DDBJ databases">
        <authorList>
            <person name="Swenson N.G."/>
            <person name="Wegrzyn J.L."/>
            <person name="Mcevoy S.L."/>
        </authorList>
    </citation>
    <scope>NUCLEOTIDE SEQUENCE</scope>
    <source>
        <strain evidence="2">NS2018</strain>
        <tissue evidence="2">Leaf</tissue>
    </source>
</reference>
<evidence type="ECO:0000256" key="1">
    <source>
        <dbReference type="ARBA" id="ARBA00022679"/>
    </source>
</evidence>
<name>A0AA39SSF6_ACESA</name>
<dbReference type="PANTHER" id="PTHR31896:SF43">
    <property type="entry name" value="PROTEIN ENHANCED PSEUDOMONAS SUSCEPTIBILITY 1"/>
    <property type="match status" value="1"/>
</dbReference>